<dbReference type="HOGENOM" id="CLU_034504_0_0_1"/>
<dbReference type="Proteomes" id="UP000000709">
    <property type="component" value="Unassembled WGS sequence"/>
</dbReference>
<proteinExistence type="inferred from homology"/>
<accession>G3AVN8</accession>
<dbReference type="EMBL" id="GL996506">
    <property type="protein sequence ID" value="EGW30202.1"/>
    <property type="molecule type" value="Genomic_DNA"/>
</dbReference>
<dbReference type="GO" id="GO:0000775">
    <property type="term" value="C:chromosome, centromeric region"/>
    <property type="evidence" value="ECO:0007669"/>
    <property type="project" value="TreeGrafter"/>
</dbReference>
<dbReference type="GO" id="GO:0006260">
    <property type="term" value="P:DNA replication"/>
    <property type="evidence" value="ECO:0007669"/>
    <property type="project" value="UniProtKB-KW"/>
</dbReference>
<evidence type="ECO:0000256" key="1">
    <source>
        <dbReference type="ARBA" id="ARBA00007017"/>
    </source>
</evidence>
<name>G3AVN8_SPAPN</name>
<keyword evidence="4" id="KW-1185">Reference proteome</keyword>
<dbReference type="STRING" id="619300.G3AVN8"/>
<dbReference type="PANTHER" id="PTHR13395:SF6">
    <property type="entry name" value="SISTER CHROMATID COHESION PROTEIN DCC1"/>
    <property type="match status" value="1"/>
</dbReference>
<evidence type="ECO:0008006" key="5">
    <source>
        <dbReference type="Google" id="ProtNLM"/>
    </source>
</evidence>
<keyword evidence="2" id="KW-0235">DNA replication</keyword>
<dbReference type="Pfam" id="PF09724">
    <property type="entry name" value="Dcc1"/>
    <property type="match status" value="1"/>
</dbReference>
<dbReference type="PANTHER" id="PTHR13395">
    <property type="entry name" value="SISTER CHROMATID COHESION PROTEIN DCC1-RELATED"/>
    <property type="match status" value="1"/>
</dbReference>
<dbReference type="GO" id="GO:0034088">
    <property type="term" value="P:maintenance of mitotic sister chromatid cohesion"/>
    <property type="evidence" value="ECO:0007669"/>
    <property type="project" value="TreeGrafter"/>
</dbReference>
<comment type="similarity">
    <text evidence="1">Belongs to the DCC1 family.</text>
</comment>
<dbReference type="InterPro" id="IPR019128">
    <property type="entry name" value="Dcc1"/>
</dbReference>
<dbReference type="GeneID" id="18871134"/>
<dbReference type="OMA" id="DSESWPF"/>
<dbReference type="InParanoid" id="G3AVN8"/>
<dbReference type="GO" id="GO:0000785">
    <property type="term" value="C:chromatin"/>
    <property type="evidence" value="ECO:0007669"/>
    <property type="project" value="TreeGrafter"/>
</dbReference>
<dbReference type="RefSeq" id="XP_007377968.1">
    <property type="nucleotide sequence ID" value="XM_007377906.1"/>
</dbReference>
<dbReference type="KEGG" id="spaa:SPAPADRAFT_158781"/>
<gene>
    <name evidence="3" type="ORF">SPAPADRAFT_158781</name>
</gene>
<reference evidence="3 4" key="1">
    <citation type="journal article" date="2011" name="Proc. Natl. Acad. Sci. U.S.A.">
        <title>Comparative genomics of xylose-fermenting fungi for enhanced biofuel production.</title>
        <authorList>
            <person name="Wohlbach D.J."/>
            <person name="Kuo A."/>
            <person name="Sato T.K."/>
            <person name="Potts K.M."/>
            <person name="Salamov A.A."/>
            <person name="LaButti K.M."/>
            <person name="Sun H."/>
            <person name="Clum A."/>
            <person name="Pangilinan J.L."/>
            <person name="Lindquist E.A."/>
            <person name="Lucas S."/>
            <person name="Lapidus A."/>
            <person name="Jin M."/>
            <person name="Gunawan C."/>
            <person name="Balan V."/>
            <person name="Dale B.E."/>
            <person name="Jeffries T.W."/>
            <person name="Zinkel R."/>
            <person name="Barry K.W."/>
            <person name="Grigoriev I.V."/>
            <person name="Gasch A.P."/>
        </authorList>
    </citation>
    <scope>NUCLEOTIDE SEQUENCE [LARGE SCALE GENOMIC DNA]</scope>
    <source>
        <strain evidence="4">NRRL Y-27907 / 11-Y1</strain>
    </source>
</reference>
<dbReference type="GO" id="GO:0034398">
    <property type="term" value="P:telomere tethering at nuclear periphery"/>
    <property type="evidence" value="ECO:0007669"/>
    <property type="project" value="EnsemblFungi"/>
</dbReference>
<dbReference type="eggNOG" id="KOG0798">
    <property type="taxonomic scope" value="Eukaryota"/>
</dbReference>
<dbReference type="OrthoDB" id="276989at2759"/>
<dbReference type="AlphaFoldDB" id="G3AVN8"/>
<dbReference type="GO" id="GO:0031390">
    <property type="term" value="C:Ctf18 RFC-like complex"/>
    <property type="evidence" value="ECO:0007669"/>
    <property type="project" value="EnsemblFungi"/>
</dbReference>
<protein>
    <recommendedName>
        <fullName evidence="5">Sister chromatid cohesion protein DCC1</fullName>
    </recommendedName>
</protein>
<evidence type="ECO:0000313" key="4">
    <source>
        <dbReference type="Proteomes" id="UP000000709"/>
    </source>
</evidence>
<evidence type="ECO:0000313" key="3">
    <source>
        <dbReference type="EMBL" id="EGW30202.1"/>
    </source>
</evidence>
<sequence>MYQLYQQINKDDKHTYKLLQLPPDLLTHLSTSSDSELLIKSDADASSVVICNNDTTWKLRQMNHSNTVVLLDNLNIKHRDTSLSETTNVLIGGDMCSYEYELTSTKGVINVDKIPVYDGDELQESITLDELSYDSLCSKNEFVNNWYELGGCEIMGKAYLLSPRLITEILYVIITYLISRKINYNNSFNLQDIKVVDENINESMVFSVLHKFGQVADNEVTLQNDKIAKWFGVIELAKSDDLINANDFLINWKGSLPPFYNVSLDIADLRGYYSSPILNKMRYVNPKLLSTNLSTRFSQLFEIDNNWDYDLFVPLIEEFVPKGKKIDTLIIKYARKKKITKNKFTVCPR</sequence>
<evidence type="ECO:0000256" key="2">
    <source>
        <dbReference type="ARBA" id="ARBA00022705"/>
    </source>
</evidence>
<dbReference type="GO" id="GO:0035753">
    <property type="term" value="P:maintenance of DNA trinucleotide repeats"/>
    <property type="evidence" value="ECO:0007669"/>
    <property type="project" value="EnsemblFungi"/>
</dbReference>
<dbReference type="FunCoup" id="G3AVN8">
    <property type="interactions" value="429"/>
</dbReference>
<organism evidence="4">
    <name type="scientific">Spathaspora passalidarum (strain NRRL Y-27907 / 11-Y1)</name>
    <dbReference type="NCBI Taxonomy" id="619300"/>
    <lineage>
        <taxon>Eukaryota</taxon>
        <taxon>Fungi</taxon>
        <taxon>Dikarya</taxon>
        <taxon>Ascomycota</taxon>
        <taxon>Saccharomycotina</taxon>
        <taxon>Pichiomycetes</taxon>
        <taxon>Debaryomycetaceae</taxon>
        <taxon>Spathaspora</taxon>
    </lineage>
</organism>